<sequence>MEASDLLPLLDQLDYNVDDLEEVLGPLVNQSLAETSKKLPVLDKAKLNVLTTYALESLIYSYLKLRGVDAKQHPVFRELTRVRQYFDKIKALETEPEERPMTLNKQAAGRFIKHGLAGNERFDLERKEQEAKSKARAQLKAAMIAKQTTESGKSSSQTKLRSSEKANPEDSSDSRDEEKMTVEPASIAEGSEPAQSQHHEKKQKRKAKHEAAKLRKQQESSDKREHKKERRRRKLEKRKERESKQMKAIG</sequence>
<dbReference type="GO" id="GO:0005730">
    <property type="term" value="C:nucleolus"/>
    <property type="evidence" value="ECO:0007669"/>
    <property type="project" value="TreeGrafter"/>
</dbReference>
<dbReference type="STRING" id="2070753.A0A3A2ZLP0"/>
<dbReference type="GO" id="GO:0000178">
    <property type="term" value="C:exosome (RNase complex)"/>
    <property type="evidence" value="ECO:0007669"/>
    <property type="project" value="TreeGrafter"/>
</dbReference>
<dbReference type="Proteomes" id="UP000266188">
    <property type="component" value="Unassembled WGS sequence"/>
</dbReference>
<keyword evidence="5 6" id="KW-0539">Nucleus</keyword>
<feature type="compositionally biased region" description="Basic and acidic residues" evidence="7">
    <location>
        <begin position="161"/>
        <end position="181"/>
    </location>
</feature>
<evidence type="ECO:0000256" key="1">
    <source>
        <dbReference type="ARBA" id="ARBA00004123"/>
    </source>
</evidence>
<comment type="similarity">
    <text evidence="2 6">Belongs to the C1D family.</text>
</comment>
<evidence type="ECO:0000256" key="5">
    <source>
        <dbReference type="ARBA" id="ARBA00023242"/>
    </source>
</evidence>
<comment type="subcellular location">
    <subcellularLocation>
        <location evidence="1 6">Nucleus</location>
    </subcellularLocation>
</comment>
<dbReference type="GO" id="GO:0003677">
    <property type="term" value="F:DNA binding"/>
    <property type="evidence" value="ECO:0007669"/>
    <property type="project" value="TreeGrafter"/>
</dbReference>
<reference evidence="9" key="1">
    <citation type="submission" date="2017-02" db="EMBL/GenBank/DDBJ databases">
        <authorList>
            <person name="Tafer H."/>
            <person name="Lopandic K."/>
        </authorList>
    </citation>
    <scope>NUCLEOTIDE SEQUENCE [LARGE SCALE GENOMIC DNA]</scope>
    <source>
        <strain evidence="9">CBS 366.77</strain>
    </source>
</reference>
<keyword evidence="4 6" id="KW-0694">RNA-binding</keyword>
<dbReference type="GO" id="GO:0003723">
    <property type="term" value="F:RNA binding"/>
    <property type="evidence" value="ECO:0007669"/>
    <property type="project" value="UniProtKB-UniRule"/>
</dbReference>
<keyword evidence="3 6" id="KW-0698">rRNA processing</keyword>
<evidence type="ECO:0000256" key="3">
    <source>
        <dbReference type="ARBA" id="ARBA00022552"/>
    </source>
</evidence>
<dbReference type="GO" id="GO:0000460">
    <property type="term" value="P:maturation of 5.8S rRNA"/>
    <property type="evidence" value="ECO:0007669"/>
    <property type="project" value="TreeGrafter"/>
</dbReference>
<evidence type="ECO:0000256" key="2">
    <source>
        <dbReference type="ARBA" id="ARBA00009154"/>
    </source>
</evidence>
<dbReference type="OrthoDB" id="1421013at2759"/>
<dbReference type="PANTHER" id="PTHR15341">
    <property type="entry name" value="SUN-COR STEROID HORMONE RECEPTOR CO-REPRESSOR"/>
    <property type="match status" value="1"/>
</dbReference>
<dbReference type="AlphaFoldDB" id="A0A3A2ZLP0"/>
<evidence type="ECO:0000256" key="4">
    <source>
        <dbReference type="ARBA" id="ARBA00022884"/>
    </source>
</evidence>
<organism evidence="8 9">
    <name type="scientific">Aspergillus sclerotialis</name>
    <dbReference type="NCBI Taxonomy" id="2070753"/>
    <lineage>
        <taxon>Eukaryota</taxon>
        <taxon>Fungi</taxon>
        <taxon>Dikarya</taxon>
        <taxon>Ascomycota</taxon>
        <taxon>Pezizomycotina</taxon>
        <taxon>Eurotiomycetes</taxon>
        <taxon>Eurotiomycetidae</taxon>
        <taxon>Eurotiales</taxon>
        <taxon>Aspergillaceae</taxon>
        <taxon>Aspergillus</taxon>
        <taxon>Aspergillus subgen. Polypaecilum</taxon>
    </lineage>
</organism>
<evidence type="ECO:0000313" key="8">
    <source>
        <dbReference type="EMBL" id="RJE23213.1"/>
    </source>
</evidence>
<comment type="function">
    <text evidence="6">Required for exosome-dependent processing of pre-rRNA and small nucleolar RNA (snRNA) precursors. Involved in processing of 35S pre-rRNA at the A0, A1 and A2 sites.</text>
</comment>
<evidence type="ECO:0000256" key="7">
    <source>
        <dbReference type="SAM" id="MobiDB-lite"/>
    </source>
</evidence>
<feature type="compositionally biased region" description="Basic residues" evidence="7">
    <location>
        <begin position="225"/>
        <end position="236"/>
    </location>
</feature>
<evidence type="ECO:0000313" key="9">
    <source>
        <dbReference type="Proteomes" id="UP000266188"/>
    </source>
</evidence>
<proteinExistence type="inferred from homology"/>
<feature type="compositionally biased region" description="Basic and acidic residues" evidence="7">
    <location>
        <begin position="209"/>
        <end position="224"/>
    </location>
</feature>
<dbReference type="EMBL" id="MVGC01000131">
    <property type="protein sequence ID" value="RJE23213.1"/>
    <property type="molecule type" value="Genomic_DNA"/>
</dbReference>
<comment type="caution">
    <text evidence="8">The sequence shown here is derived from an EMBL/GenBank/DDBJ whole genome shotgun (WGS) entry which is preliminary data.</text>
</comment>
<feature type="compositionally biased region" description="Basic and acidic residues" evidence="7">
    <location>
        <begin position="237"/>
        <end position="250"/>
    </location>
</feature>
<dbReference type="Pfam" id="PF04000">
    <property type="entry name" value="Sas10_Utp3"/>
    <property type="match status" value="1"/>
</dbReference>
<dbReference type="InterPro" id="IPR011082">
    <property type="entry name" value="Exosome-assoc_fac/DNA_repair"/>
</dbReference>
<accession>A0A3A2ZLP0</accession>
<feature type="compositionally biased region" description="Basic residues" evidence="7">
    <location>
        <begin position="199"/>
        <end position="208"/>
    </location>
</feature>
<evidence type="ECO:0000256" key="6">
    <source>
        <dbReference type="RuleBase" id="RU368003"/>
    </source>
</evidence>
<feature type="compositionally biased region" description="Polar residues" evidence="7">
    <location>
        <begin position="146"/>
        <end position="160"/>
    </location>
</feature>
<protein>
    <recommendedName>
        <fullName evidence="6">Exosome complex protein</fullName>
    </recommendedName>
</protein>
<dbReference type="InterPro" id="IPR007146">
    <property type="entry name" value="Sas10/Utp3/C1D"/>
</dbReference>
<keyword evidence="9" id="KW-1185">Reference proteome</keyword>
<feature type="region of interest" description="Disordered" evidence="7">
    <location>
        <begin position="122"/>
        <end position="250"/>
    </location>
</feature>
<gene>
    <name evidence="8" type="ORF">PHISCL_04466</name>
</gene>
<feature type="compositionally biased region" description="Basic and acidic residues" evidence="7">
    <location>
        <begin position="122"/>
        <end position="133"/>
    </location>
</feature>
<name>A0A3A2ZLP0_9EURO</name>
<dbReference type="PANTHER" id="PTHR15341:SF3">
    <property type="entry name" value="NUCLEAR NUCLEIC ACID-BINDING PROTEIN C1D"/>
    <property type="match status" value="1"/>
</dbReference>
<dbReference type="GO" id="GO:0010468">
    <property type="term" value="P:regulation of gene expression"/>
    <property type="evidence" value="ECO:0007669"/>
    <property type="project" value="TreeGrafter"/>
</dbReference>